<accession>A0A5D4QVP7</accession>
<dbReference type="AlphaFoldDB" id="A0A5D4QVP7"/>
<comment type="caution">
    <text evidence="2">The sequence shown here is derived from an EMBL/GenBank/DDBJ whole genome shotgun (WGS) entry which is preliminary data.</text>
</comment>
<name>A0A5D4QVP7_9BACI</name>
<evidence type="ECO:0000313" key="2">
    <source>
        <dbReference type="EMBL" id="TYS43205.1"/>
    </source>
</evidence>
<gene>
    <name evidence="2" type="ORF">FZD51_22235</name>
</gene>
<evidence type="ECO:0000256" key="1">
    <source>
        <dbReference type="SAM" id="MobiDB-lite"/>
    </source>
</evidence>
<organism evidence="2 3">
    <name type="scientific">Bacillus infantis</name>
    <dbReference type="NCBI Taxonomy" id="324767"/>
    <lineage>
        <taxon>Bacteria</taxon>
        <taxon>Bacillati</taxon>
        <taxon>Bacillota</taxon>
        <taxon>Bacilli</taxon>
        <taxon>Bacillales</taxon>
        <taxon>Bacillaceae</taxon>
        <taxon>Bacillus</taxon>
    </lineage>
</organism>
<evidence type="ECO:0000313" key="3">
    <source>
        <dbReference type="Proteomes" id="UP000322139"/>
    </source>
</evidence>
<feature type="region of interest" description="Disordered" evidence="1">
    <location>
        <begin position="48"/>
        <end position="71"/>
    </location>
</feature>
<protein>
    <submittedName>
        <fullName evidence="2">Uncharacterized protein</fullName>
    </submittedName>
</protein>
<dbReference type="EMBL" id="VTER01000014">
    <property type="protein sequence ID" value="TYS43205.1"/>
    <property type="molecule type" value="Genomic_DNA"/>
</dbReference>
<reference evidence="2 3" key="1">
    <citation type="submission" date="2019-08" db="EMBL/GenBank/DDBJ databases">
        <title>Bacillus genomes from the desert of Cuatro Cienegas, Coahuila.</title>
        <authorList>
            <person name="Olmedo-Alvarez G."/>
        </authorList>
    </citation>
    <scope>NUCLEOTIDE SEQUENCE [LARGE SCALE GENOMIC DNA]</scope>
    <source>
        <strain evidence="2 3">CH446_14T</strain>
    </source>
</reference>
<sequence length="71" mass="7887">MSKRNSLTGVVALGALAYMFRNKESRDKVMNKVKSTVGEDNISKVKSKLPFLNSDQGNTRQDHSGPAYVDR</sequence>
<proteinExistence type="predicted"/>
<dbReference type="RefSeq" id="WP_148976752.1">
    <property type="nucleotide sequence ID" value="NZ_JBNIKT010000040.1"/>
</dbReference>
<dbReference type="Proteomes" id="UP000322139">
    <property type="component" value="Unassembled WGS sequence"/>
</dbReference>